<dbReference type="PANTHER" id="PTHR33841:SF5">
    <property type="entry name" value="DNA METHYLASE (MODIFICATION METHYLASE) (METHYLTRANSFERASE)-RELATED"/>
    <property type="match status" value="1"/>
</dbReference>
<dbReference type="InterPro" id="IPR054520">
    <property type="entry name" value="M_Eco57I_C"/>
</dbReference>
<dbReference type="PROSITE" id="PS00092">
    <property type="entry name" value="N6_MTASE"/>
    <property type="match status" value="1"/>
</dbReference>
<reference evidence="9" key="1">
    <citation type="submission" date="2023-05" db="EMBL/GenBank/DDBJ databases">
        <title>Metabolic capabilities are highly conserved among human nasal-associated Corynebacterium species in pangenomic analyses.</title>
        <authorList>
            <person name="Tran T.H."/>
            <person name="Roberts A.Q."/>
            <person name="Escapa I.F."/>
            <person name="Gao W."/>
            <person name="Conlan S."/>
            <person name="Kong H."/>
            <person name="Segre J.A."/>
            <person name="Kelly M.S."/>
            <person name="Lemon K.P."/>
        </authorList>
    </citation>
    <scope>NUCLEOTIDE SEQUENCE</scope>
    <source>
        <strain evidence="9">KPL2773</strain>
    </source>
</reference>
<comment type="similarity">
    <text evidence="1">Belongs to the N(4)/N(6)-methyltransferase family.</text>
</comment>
<comment type="caution">
    <text evidence="9">The sequence shown here is derived from an EMBL/GenBank/DDBJ whole genome shotgun (WGS) entry which is preliminary data.</text>
</comment>
<dbReference type="GO" id="GO:0009007">
    <property type="term" value="F:site-specific DNA-methyltransferase (adenine-specific) activity"/>
    <property type="evidence" value="ECO:0007669"/>
    <property type="project" value="UniProtKB-EC"/>
</dbReference>
<protein>
    <recommendedName>
        <fullName evidence="2">site-specific DNA-methyltransferase (adenine-specific)</fullName>
        <ecNumber evidence="2">2.1.1.72</ecNumber>
    </recommendedName>
</protein>
<name>A0AAP4BSF1_9CORY</name>
<dbReference type="Pfam" id="PF22837">
    <property type="entry name" value="M_Eco57I_C"/>
    <property type="match status" value="1"/>
</dbReference>
<gene>
    <name evidence="9" type="ORF">QPX42_09085</name>
</gene>
<feature type="domain" description="Type II methyltransferase M.Eco57I C-terminal" evidence="8">
    <location>
        <begin position="194"/>
        <end position="448"/>
    </location>
</feature>
<evidence type="ECO:0000259" key="8">
    <source>
        <dbReference type="Pfam" id="PF22837"/>
    </source>
</evidence>
<evidence type="ECO:0000256" key="4">
    <source>
        <dbReference type="ARBA" id="ARBA00022679"/>
    </source>
</evidence>
<dbReference type="EC" id="2.1.1.72" evidence="2"/>
<evidence type="ECO:0000256" key="5">
    <source>
        <dbReference type="ARBA" id="ARBA00022691"/>
    </source>
</evidence>
<evidence type="ECO:0000256" key="1">
    <source>
        <dbReference type="ARBA" id="ARBA00006594"/>
    </source>
</evidence>
<dbReference type="InterPro" id="IPR029063">
    <property type="entry name" value="SAM-dependent_MTases_sf"/>
</dbReference>
<comment type="catalytic activity">
    <reaction evidence="6">
        <text>a 2'-deoxyadenosine in DNA + S-adenosyl-L-methionine = an N(6)-methyl-2'-deoxyadenosine in DNA + S-adenosyl-L-homocysteine + H(+)</text>
        <dbReference type="Rhea" id="RHEA:15197"/>
        <dbReference type="Rhea" id="RHEA-COMP:12418"/>
        <dbReference type="Rhea" id="RHEA-COMP:12419"/>
        <dbReference type="ChEBI" id="CHEBI:15378"/>
        <dbReference type="ChEBI" id="CHEBI:57856"/>
        <dbReference type="ChEBI" id="CHEBI:59789"/>
        <dbReference type="ChEBI" id="CHEBI:90615"/>
        <dbReference type="ChEBI" id="CHEBI:90616"/>
        <dbReference type="EC" id="2.1.1.72"/>
    </reaction>
</comment>
<evidence type="ECO:0000256" key="2">
    <source>
        <dbReference type="ARBA" id="ARBA00011900"/>
    </source>
</evidence>
<dbReference type="PRINTS" id="PR00507">
    <property type="entry name" value="N12N6MTFRASE"/>
</dbReference>
<evidence type="ECO:0000259" key="7">
    <source>
        <dbReference type="Pfam" id="PF07669"/>
    </source>
</evidence>
<dbReference type="InterPro" id="IPR050953">
    <property type="entry name" value="N4_N6_ade-DNA_methylase"/>
</dbReference>
<keyword evidence="4" id="KW-0808">Transferase</keyword>
<dbReference type="Pfam" id="PF07669">
    <property type="entry name" value="Eco57I"/>
    <property type="match status" value="1"/>
</dbReference>
<dbReference type="GO" id="GO:0003676">
    <property type="term" value="F:nucleic acid binding"/>
    <property type="evidence" value="ECO:0007669"/>
    <property type="project" value="InterPro"/>
</dbReference>
<dbReference type="RefSeq" id="WP_238632417.1">
    <property type="nucleotide sequence ID" value="NZ_JALXMR010000012.1"/>
</dbReference>
<dbReference type="PANTHER" id="PTHR33841">
    <property type="entry name" value="DNA METHYLTRANSFERASE YEEA-RELATED"/>
    <property type="match status" value="1"/>
</dbReference>
<dbReference type="GO" id="GO:0032259">
    <property type="term" value="P:methylation"/>
    <property type="evidence" value="ECO:0007669"/>
    <property type="project" value="UniProtKB-KW"/>
</dbReference>
<evidence type="ECO:0000313" key="10">
    <source>
        <dbReference type="Proteomes" id="UP001224412"/>
    </source>
</evidence>
<dbReference type="GO" id="GO:0006304">
    <property type="term" value="P:DNA modification"/>
    <property type="evidence" value="ECO:0007669"/>
    <property type="project" value="InterPro"/>
</dbReference>
<dbReference type="InterPro" id="IPR002052">
    <property type="entry name" value="DNA_methylase_N6_adenine_CS"/>
</dbReference>
<organism evidence="9 10">
    <name type="scientific">Corynebacterium pseudodiphtheriticum</name>
    <dbReference type="NCBI Taxonomy" id="37637"/>
    <lineage>
        <taxon>Bacteria</taxon>
        <taxon>Bacillati</taxon>
        <taxon>Actinomycetota</taxon>
        <taxon>Actinomycetes</taxon>
        <taxon>Mycobacteriales</taxon>
        <taxon>Corynebacteriaceae</taxon>
        <taxon>Corynebacterium</taxon>
    </lineage>
</organism>
<evidence type="ECO:0000256" key="3">
    <source>
        <dbReference type="ARBA" id="ARBA00022603"/>
    </source>
</evidence>
<keyword evidence="3 9" id="KW-0489">Methyltransferase</keyword>
<dbReference type="InterPro" id="IPR011639">
    <property type="entry name" value="MethylTrfase_TaqI-like_dom"/>
</dbReference>
<dbReference type="Proteomes" id="UP001224412">
    <property type="component" value="Unassembled WGS sequence"/>
</dbReference>
<proteinExistence type="inferred from homology"/>
<dbReference type="Gene3D" id="3.40.50.150">
    <property type="entry name" value="Vaccinia Virus protein VP39"/>
    <property type="match status" value="1"/>
</dbReference>
<evidence type="ECO:0000313" key="9">
    <source>
        <dbReference type="EMBL" id="MDK4307690.1"/>
    </source>
</evidence>
<keyword evidence="5" id="KW-0949">S-adenosyl-L-methionine</keyword>
<feature type="domain" description="Type II methyltransferase M.TaqI-like" evidence="7">
    <location>
        <begin position="36"/>
        <end position="141"/>
    </location>
</feature>
<accession>A0AAP4BSF1</accession>
<dbReference type="SUPFAM" id="SSF53335">
    <property type="entry name" value="S-adenosyl-L-methionine-dependent methyltransferases"/>
    <property type="match status" value="1"/>
</dbReference>
<dbReference type="AlphaFoldDB" id="A0AAP4BSF1"/>
<sequence length="479" mass="53632">MAELSTRSIPTAVELLSEEAKKAQAATGVEVHVGDFFTWFTKDRQGTFDGVAGNPPYIRFGNWDEKYRTSAFSLMENVGLKPTRLTNAWLPFVVASVLAVRSGGRVGLVLPAEFLQVDYAKQIRTFLIDNCSDVKIVSFSDLIFPGILQEVVLLLAIRGEGPAQMRGIEVSDASKLETIKLDIAAVQAPLHEDEKWTKYYLDPPQVERLRRLRTDPRLTRVGDHAAVNVGVVTGRNSFFCMSEEQARERGLFDHTMGLLARSASLVGTTFTEHDLQKAETKGLNSRLLAVDQNYDATDDRALLEYIQLGEEEEVHLGYKCSIRRPWWYVPSTQVPAGFMLRQISTLLKVASNHVGATSTDTVHRVFTKPGVNMDKLAVASFNSVTMAFSEILGRSYGGGLLEMEPREAVQLPIPDPEIVPDELVSEIDSLLREGRQQEAVELMDQKVMIERAGMAEDELLDVRRAHQRLMKRRLRRGKK</sequence>
<evidence type="ECO:0000256" key="6">
    <source>
        <dbReference type="ARBA" id="ARBA00047942"/>
    </source>
</evidence>
<dbReference type="EMBL" id="JASNVH010000014">
    <property type="protein sequence ID" value="MDK4307690.1"/>
    <property type="molecule type" value="Genomic_DNA"/>
</dbReference>